<keyword evidence="1" id="KW-0472">Membrane</keyword>
<comment type="subunit">
    <text evidence="1">Homodimer.</text>
</comment>
<evidence type="ECO:0000256" key="1">
    <source>
        <dbReference type="RuleBase" id="RU367075"/>
    </source>
</evidence>
<name>A0A367KMK5_RHIST</name>
<dbReference type="STRING" id="4846.A0A367KMK5"/>
<dbReference type="GO" id="GO:0061709">
    <property type="term" value="P:reticulophagy"/>
    <property type="evidence" value="ECO:0007669"/>
    <property type="project" value="TreeGrafter"/>
</dbReference>
<dbReference type="GO" id="GO:0000422">
    <property type="term" value="P:autophagy of mitochondrion"/>
    <property type="evidence" value="ECO:0007669"/>
    <property type="project" value="TreeGrafter"/>
</dbReference>
<dbReference type="OrthoDB" id="10260857at2759"/>
<accession>A0A367KMK5</accession>
<dbReference type="EMBL" id="PJQM01001007">
    <property type="protein sequence ID" value="RCI03464.1"/>
    <property type="molecule type" value="Genomic_DNA"/>
</dbReference>
<comment type="subcellular location">
    <subcellularLocation>
        <location evidence="1">Preautophagosomal structure membrane</location>
        <topology evidence="1">Peripheral membrane protein</topology>
    </subcellularLocation>
    <subcellularLocation>
        <location evidence="1">Vacuole membrane</location>
        <topology evidence="1">Peripheral membrane protein</topology>
    </subcellularLocation>
    <text evidence="1">During pexophagy, accumulates in the vacuolar membrane region, where the peroxisomes contact the vacuole.</text>
</comment>
<dbReference type="GO" id="GO:1990316">
    <property type="term" value="C:Atg1/ULK1 kinase complex"/>
    <property type="evidence" value="ECO:0007669"/>
    <property type="project" value="TreeGrafter"/>
</dbReference>
<keyword evidence="1" id="KW-0653">Protein transport</keyword>
<evidence type="ECO:0000313" key="2">
    <source>
        <dbReference type="EMBL" id="RCI03464.1"/>
    </source>
</evidence>
<gene>
    <name evidence="2" type="ORF">CU098_008347</name>
</gene>
<dbReference type="AlphaFoldDB" id="A0A367KMK5"/>
<dbReference type="GO" id="GO:0060090">
    <property type="term" value="F:molecular adaptor activity"/>
    <property type="evidence" value="ECO:0007669"/>
    <property type="project" value="TreeGrafter"/>
</dbReference>
<proteinExistence type="inferred from homology"/>
<evidence type="ECO:0000313" key="3">
    <source>
        <dbReference type="Proteomes" id="UP000253551"/>
    </source>
</evidence>
<comment type="similarity">
    <text evidence="1">Belongs to the ATG11 family.</text>
</comment>
<keyword evidence="1" id="KW-0926">Vacuole</keyword>
<keyword evidence="3" id="KW-1185">Reference proteome</keyword>
<dbReference type="PANTHER" id="PTHR13222">
    <property type="entry name" value="RB1-INDUCIBLE COILED-COIL"/>
    <property type="match status" value="1"/>
</dbReference>
<keyword evidence="1" id="KW-0072">Autophagy</keyword>
<comment type="caution">
    <text evidence="2">The sequence shown here is derived from an EMBL/GenBank/DDBJ whole genome shotgun (WGS) entry which is preliminary data.</text>
</comment>
<dbReference type="GO" id="GO:0034045">
    <property type="term" value="C:phagophore assembly site membrane"/>
    <property type="evidence" value="ECO:0007669"/>
    <property type="project" value="UniProtKB-SubCell"/>
</dbReference>
<dbReference type="GO" id="GO:0019901">
    <property type="term" value="F:protein kinase binding"/>
    <property type="evidence" value="ECO:0007669"/>
    <property type="project" value="TreeGrafter"/>
</dbReference>
<dbReference type="GO" id="GO:0005774">
    <property type="term" value="C:vacuolar membrane"/>
    <property type="evidence" value="ECO:0007669"/>
    <property type="project" value="UniProtKB-SubCell"/>
</dbReference>
<dbReference type="GO" id="GO:0015031">
    <property type="term" value="P:protein transport"/>
    <property type="evidence" value="ECO:0007669"/>
    <property type="project" value="UniProtKB-KW"/>
</dbReference>
<reference evidence="2 3" key="1">
    <citation type="journal article" date="2018" name="G3 (Bethesda)">
        <title>Phylogenetic and Phylogenomic Definition of Rhizopus Species.</title>
        <authorList>
            <person name="Gryganskyi A.P."/>
            <person name="Golan J."/>
            <person name="Dolatabadi S."/>
            <person name="Mondo S."/>
            <person name="Robb S."/>
            <person name="Idnurm A."/>
            <person name="Muszewska A."/>
            <person name="Steczkiewicz K."/>
            <person name="Masonjones S."/>
            <person name="Liao H.L."/>
            <person name="Gajdeczka M.T."/>
            <person name="Anike F."/>
            <person name="Vuek A."/>
            <person name="Anishchenko I.M."/>
            <person name="Voigt K."/>
            <person name="de Hoog G.S."/>
            <person name="Smith M.E."/>
            <person name="Heitman J."/>
            <person name="Vilgalys R."/>
            <person name="Stajich J.E."/>
        </authorList>
    </citation>
    <scope>NUCLEOTIDE SEQUENCE [LARGE SCALE GENOMIC DNA]</scope>
    <source>
        <strain evidence="2 3">LSU 92-RS-03</strain>
    </source>
</reference>
<dbReference type="PANTHER" id="PTHR13222:SF1">
    <property type="entry name" value="RB1-INDUCIBLE COILED-COIL PROTEIN 1"/>
    <property type="match status" value="1"/>
</dbReference>
<sequence length="396" mass="45677">MKVIVAETGQVFDSNSLFAKTLDPKDLNELAGEIAHRIQTREMDQILLTKNGIQLKLDTSSNKSYIQQYFEQEDSVVVFNRRLLQNPFTFQPLTIPQPTKSLVEFNQILSLKDIKSMIDQQQPHLTRRLDQIHKTILKTSLYRQELIEKYIEEIHAQSIALHAALDNLESHIVIRTAHQTIDKFDRIAQREFSKHGITLASIDLDIQFLRQVELHPSLMQQQPYLTLDCYVPMDTLQEEKNLLLKTYDDLVNATLGQKNKMTHLIQQTSHMNMNRTTSEIVMDRVTKLQQEICSQWIPTLCSLKPLEQVDLLYDHEDLIYRAEMSIVDEKKMALVGFFKCMQAISQVEESVSRIYPTLAELEKRIKVFRSDLESGKGSMAKKVITGSITVGIMEKG</sequence>
<protein>
    <recommendedName>
        <fullName evidence="1">Autophagy-related protein 11</fullName>
    </recommendedName>
</protein>
<dbReference type="InterPro" id="IPR040040">
    <property type="entry name" value="ATG11"/>
</dbReference>
<dbReference type="GO" id="GO:1903599">
    <property type="term" value="P:positive regulation of autophagy of mitochondrion"/>
    <property type="evidence" value="ECO:0007669"/>
    <property type="project" value="UniProtKB-UniRule"/>
</dbReference>
<organism evidence="2 3">
    <name type="scientific">Rhizopus stolonifer</name>
    <name type="common">Rhizopus nigricans</name>
    <dbReference type="NCBI Taxonomy" id="4846"/>
    <lineage>
        <taxon>Eukaryota</taxon>
        <taxon>Fungi</taxon>
        <taxon>Fungi incertae sedis</taxon>
        <taxon>Mucoromycota</taxon>
        <taxon>Mucoromycotina</taxon>
        <taxon>Mucoromycetes</taxon>
        <taxon>Mucorales</taxon>
        <taxon>Mucorineae</taxon>
        <taxon>Rhizopodaceae</taxon>
        <taxon>Rhizopus</taxon>
    </lineage>
</organism>
<comment type="function">
    <text evidence="1">Involved in cytoplasm to vacuole transport (Cvt), pexophagy, mitophagy and nucleophagy. Recruits mitochondria for their selective degradation via autophagy (mitophagy) during starvation. Works as scaffold proteins that recruit ATG proteins to the pre-autophagosome (PAS), the site of vesicle/autophagosome formation. Required for the Cvt vesicles completion.</text>
</comment>
<dbReference type="GO" id="GO:0034727">
    <property type="term" value="P:piecemeal microautophagy of the nucleus"/>
    <property type="evidence" value="ECO:0007669"/>
    <property type="project" value="TreeGrafter"/>
</dbReference>
<dbReference type="GO" id="GO:0034517">
    <property type="term" value="P:ribophagy"/>
    <property type="evidence" value="ECO:0007669"/>
    <property type="project" value="TreeGrafter"/>
</dbReference>
<dbReference type="GO" id="GO:0000045">
    <property type="term" value="P:autophagosome assembly"/>
    <property type="evidence" value="ECO:0007669"/>
    <property type="project" value="UniProtKB-UniRule"/>
</dbReference>
<dbReference type="Proteomes" id="UP000253551">
    <property type="component" value="Unassembled WGS sequence"/>
</dbReference>
<keyword evidence="1" id="KW-0813">Transport</keyword>